<gene>
    <name evidence="1" type="ORF">PDIGIT_LOCUS6067</name>
</gene>
<keyword evidence="2" id="KW-1185">Reference proteome</keyword>
<name>A0A9W4XIM6_9PLEO</name>
<protein>
    <submittedName>
        <fullName evidence="1">Uncharacterized protein</fullName>
    </submittedName>
</protein>
<dbReference type="Proteomes" id="UP001152607">
    <property type="component" value="Unassembled WGS sequence"/>
</dbReference>
<proteinExistence type="predicted"/>
<evidence type="ECO:0000313" key="2">
    <source>
        <dbReference type="Proteomes" id="UP001152607"/>
    </source>
</evidence>
<comment type="caution">
    <text evidence="1">The sequence shown here is derived from an EMBL/GenBank/DDBJ whole genome shotgun (WGS) entry which is preliminary data.</text>
</comment>
<dbReference type="EMBL" id="CAOQHR010000004">
    <property type="protein sequence ID" value="CAI6333033.1"/>
    <property type="molecule type" value="Genomic_DNA"/>
</dbReference>
<evidence type="ECO:0000313" key="1">
    <source>
        <dbReference type="EMBL" id="CAI6333033.1"/>
    </source>
</evidence>
<accession>A0A9W4XIM6</accession>
<sequence length="52" mass="6014">MVLMIWEEDAAAQFLSQVGKPGMDLMETRLEAFHRTTESLKARENCCLRQDL</sequence>
<organism evidence="1 2">
    <name type="scientific">Periconia digitata</name>
    <dbReference type="NCBI Taxonomy" id="1303443"/>
    <lineage>
        <taxon>Eukaryota</taxon>
        <taxon>Fungi</taxon>
        <taxon>Dikarya</taxon>
        <taxon>Ascomycota</taxon>
        <taxon>Pezizomycotina</taxon>
        <taxon>Dothideomycetes</taxon>
        <taxon>Pleosporomycetidae</taxon>
        <taxon>Pleosporales</taxon>
        <taxon>Massarineae</taxon>
        <taxon>Periconiaceae</taxon>
        <taxon>Periconia</taxon>
    </lineage>
</organism>
<dbReference type="AlphaFoldDB" id="A0A9W4XIM6"/>
<reference evidence="1" key="1">
    <citation type="submission" date="2023-01" db="EMBL/GenBank/DDBJ databases">
        <authorList>
            <person name="Van Ghelder C."/>
            <person name="Rancurel C."/>
        </authorList>
    </citation>
    <scope>NUCLEOTIDE SEQUENCE</scope>
    <source>
        <strain evidence="1">CNCM I-4278</strain>
    </source>
</reference>